<dbReference type="GO" id="GO:0016757">
    <property type="term" value="F:glycosyltransferase activity"/>
    <property type="evidence" value="ECO:0007669"/>
    <property type="project" value="InterPro"/>
</dbReference>
<evidence type="ECO:0000259" key="1">
    <source>
        <dbReference type="Pfam" id="PF00534"/>
    </source>
</evidence>
<name>A0A538TVV5_UNCEI</name>
<dbReference type="SUPFAM" id="SSF53756">
    <property type="entry name" value="UDP-Glycosyltransferase/glycogen phosphorylase"/>
    <property type="match status" value="1"/>
</dbReference>
<dbReference type="Pfam" id="PF00534">
    <property type="entry name" value="Glycos_transf_1"/>
    <property type="match status" value="1"/>
</dbReference>
<feature type="domain" description="Glycosyl transferase family 1" evidence="1">
    <location>
        <begin position="237"/>
        <end position="373"/>
    </location>
</feature>
<dbReference type="Proteomes" id="UP000316609">
    <property type="component" value="Unassembled WGS sequence"/>
</dbReference>
<proteinExistence type="predicted"/>
<dbReference type="PANTHER" id="PTHR12526">
    <property type="entry name" value="GLYCOSYLTRANSFERASE"/>
    <property type="match status" value="1"/>
</dbReference>
<feature type="domain" description="Glycosyltransferase subfamily 4-like N-terminal" evidence="2">
    <location>
        <begin position="11"/>
        <end position="202"/>
    </location>
</feature>
<dbReference type="EMBL" id="VBOY01000031">
    <property type="protein sequence ID" value="TMQ67760.1"/>
    <property type="molecule type" value="Genomic_DNA"/>
</dbReference>
<comment type="caution">
    <text evidence="3">The sequence shown here is derived from an EMBL/GenBank/DDBJ whole genome shotgun (WGS) entry which is preliminary data.</text>
</comment>
<reference evidence="3 4" key="1">
    <citation type="journal article" date="2019" name="Nat. Microbiol.">
        <title>Mediterranean grassland soil C-N compound turnover is dependent on rainfall and depth, and is mediated by genomically divergent microorganisms.</title>
        <authorList>
            <person name="Diamond S."/>
            <person name="Andeer P.F."/>
            <person name="Li Z."/>
            <person name="Crits-Christoph A."/>
            <person name="Burstein D."/>
            <person name="Anantharaman K."/>
            <person name="Lane K.R."/>
            <person name="Thomas B.C."/>
            <person name="Pan C."/>
            <person name="Northen T.R."/>
            <person name="Banfield J.F."/>
        </authorList>
    </citation>
    <scope>NUCLEOTIDE SEQUENCE [LARGE SCALE GENOMIC DNA]</scope>
    <source>
        <strain evidence="3">WS_8</strain>
    </source>
</reference>
<keyword evidence="3" id="KW-0808">Transferase</keyword>
<organism evidence="3 4">
    <name type="scientific">Eiseniibacteriota bacterium</name>
    <dbReference type="NCBI Taxonomy" id="2212470"/>
    <lineage>
        <taxon>Bacteria</taxon>
        <taxon>Candidatus Eiseniibacteriota</taxon>
    </lineage>
</organism>
<dbReference type="Gene3D" id="3.40.50.2000">
    <property type="entry name" value="Glycogen Phosphorylase B"/>
    <property type="match status" value="2"/>
</dbReference>
<dbReference type="AlphaFoldDB" id="A0A538TVV5"/>
<gene>
    <name evidence="3" type="ORF">E6K78_03785</name>
</gene>
<accession>A0A538TVV5</accession>
<dbReference type="Pfam" id="PF13439">
    <property type="entry name" value="Glyco_transf_4"/>
    <property type="match status" value="1"/>
</dbReference>
<dbReference type="PANTHER" id="PTHR12526:SF635">
    <property type="entry name" value="GLYCOSYL TRANSFERASE GROUP 1"/>
    <property type="match status" value="1"/>
</dbReference>
<evidence type="ECO:0000259" key="2">
    <source>
        <dbReference type="Pfam" id="PF13439"/>
    </source>
</evidence>
<dbReference type="InterPro" id="IPR028098">
    <property type="entry name" value="Glyco_trans_4-like_N"/>
</dbReference>
<evidence type="ECO:0000313" key="3">
    <source>
        <dbReference type="EMBL" id="TMQ67760.1"/>
    </source>
</evidence>
<sequence>MVDPSQRFNGYRLHRSLVERGHDSEMLVVSKRSKDPRVHSYSRLGEIFERGLYALERVSSLQGLLSPFALSFPGRQCFRKADLVHWQLIYPHYISTPLIPFLSRLRPTVWTLHDPWPTTGHCVHPVECQRWMTGCGKCPDLRRNFTIWFDTTAMTWKAKRHAYHNSPLTLIVASPWMKRRVAASPLLASLPCHLIPFGLDLEVWRMRDREACRARLGIEPGAKVLALRVPGGQKQRETKGVPWLVEAFHRLPIDRPTYLVVFEERGVFVGLGDKFKIIETGWLNDETQLAEALSAADVFLMPSRAESFGMMALEAMACGIPVVTSADTAVADTIRAPEAGIAVLHGDAEGLAAAISFLLAEDEARASMGTAGRSIVESDYSYDRYVTRHLELYESLIETR</sequence>
<evidence type="ECO:0000313" key="4">
    <source>
        <dbReference type="Proteomes" id="UP000316609"/>
    </source>
</evidence>
<dbReference type="InterPro" id="IPR001296">
    <property type="entry name" value="Glyco_trans_1"/>
</dbReference>
<protein>
    <submittedName>
        <fullName evidence="3">Glycosyltransferase</fullName>
    </submittedName>
</protein>